<evidence type="ECO:0000256" key="1">
    <source>
        <dbReference type="SAM" id="Phobius"/>
    </source>
</evidence>
<protein>
    <submittedName>
        <fullName evidence="2">Uncharacterized protein</fullName>
    </submittedName>
</protein>
<dbReference type="AlphaFoldDB" id="A0A200IZN9"/>
<evidence type="ECO:0000313" key="4">
    <source>
        <dbReference type="Proteomes" id="UP000196151"/>
    </source>
</evidence>
<name>A0A200IZN9_9ENTE</name>
<evidence type="ECO:0000313" key="2">
    <source>
        <dbReference type="EMBL" id="OUZ30462.1"/>
    </source>
</evidence>
<keyword evidence="4" id="KW-1185">Reference proteome</keyword>
<organism evidence="2">
    <name type="scientific">Candidatus Enterococcus dunnyi</name>
    <dbReference type="NCBI Taxonomy" id="1834192"/>
    <lineage>
        <taxon>Bacteria</taxon>
        <taxon>Bacillati</taxon>
        <taxon>Bacillota</taxon>
        <taxon>Bacilli</taxon>
        <taxon>Lactobacillales</taxon>
        <taxon>Enterococcaceae</taxon>
        <taxon>Enterococcus</taxon>
    </lineage>
</organism>
<accession>A0A200IZN9</accession>
<proteinExistence type="predicted"/>
<keyword evidence="1" id="KW-0812">Transmembrane</keyword>
<reference evidence="2" key="1">
    <citation type="submission" date="2017-05" db="EMBL/GenBank/DDBJ databases">
        <title>The Genome Sequence of Enterococcus sp. 9D6_DIV0238.</title>
        <authorList>
            <consortium name="The Broad Institute Genomics Platform"/>
            <consortium name="The Broad Institute Genomic Center for Infectious Diseases"/>
            <person name="Earl A."/>
            <person name="Manson A."/>
            <person name="Schwartman J."/>
            <person name="Gilmore M."/>
            <person name="Abouelleil A."/>
            <person name="Cao P."/>
            <person name="Chapman S."/>
            <person name="Cusick C."/>
            <person name="Shea T."/>
            <person name="Young S."/>
            <person name="Neafsey D."/>
            <person name="Nusbaum C."/>
            <person name="Birren B."/>
        </authorList>
    </citation>
    <scope>NUCLEOTIDE SEQUENCE [LARGE SCALE GENOMIC DNA]</scope>
    <source>
        <strain evidence="2">9D6_DIV0238</strain>
    </source>
</reference>
<reference evidence="3" key="2">
    <citation type="submission" date="2017-05" db="EMBL/GenBank/DDBJ databases">
        <authorList>
            <consortium name="The Broad Institute Genomics Platform"/>
            <consortium name="The Broad Institute Genomic Center for Infectious Diseases"/>
            <person name="Earl A."/>
            <person name="Manson A."/>
            <person name="Schwartman J."/>
            <person name="Gilmore M."/>
            <person name="Abouelleil A."/>
            <person name="Cao P."/>
            <person name="Chapman S."/>
            <person name="Cusick C."/>
            <person name="Shea T."/>
            <person name="Young S."/>
            <person name="Neafsey D."/>
            <person name="Nusbaum C."/>
            <person name="Birren B."/>
        </authorList>
    </citation>
    <scope>NUCLEOTIDE SEQUENCE</scope>
    <source>
        <strain evidence="3">9D6_DIV0238</strain>
    </source>
</reference>
<dbReference type="Proteomes" id="UP000196151">
    <property type="component" value="Chromosome"/>
</dbReference>
<feature type="transmembrane region" description="Helical" evidence="1">
    <location>
        <begin position="18"/>
        <end position="36"/>
    </location>
</feature>
<dbReference type="EMBL" id="NIBQ01000003">
    <property type="protein sequence ID" value="OUZ30462.1"/>
    <property type="molecule type" value="Genomic_DNA"/>
</dbReference>
<dbReference type="EMBL" id="CP147246">
    <property type="protein sequence ID" value="WYJ94554.1"/>
    <property type="molecule type" value="Genomic_DNA"/>
</dbReference>
<keyword evidence="1" id="KW-0472">Membrane</keyword>
<gene>
    <name evidence="3" type="ORF">A5889_002067</name>
    <name evidence="2" type="ORF">A5889_002750</name>
</gene>
<keyword evidence="1" id="KW-1133">Transmembrane helix</keyword>
<evidence type="ECO:0000313" key="3">
    <source>
        <dbReference type="EMBL" id="WYJ94554.1"/>
    </source>
</evidence>
<sequence>MYFKEKELKRLTSNYGDYLGIYLTALGVGFGIGIALT</sequence>
<reference evidence="3" key="3">
    <citation type="submission" date="2024-03" db="EMBL/GenBank/DDBJ databases">
        <title>The Genome Sequence of Enterococcus sp. DIV0238c.</title>
        <authorList>
            <consortium name="The Broad Institute Genomics Platform"/>
            <consortium name="The Broad Institute Microbial Omics Core"/>
            <consortium name="The Broad Institute Genomic Center for Infectious Diseases"/>
            <person name="Earl A."/>
            <person name="Manson A."/>
            <person name="Gilmore M."/>
            <person name="Schwartman J."/>
            <person name="Shea T."/>
            <person name="Abouelleil A."/>
            <person name="Cao P."/>
            <person name="Chapman S."/>
            <person name="Cusick C."/>
            <person name="Young S."/>
            <person name="Neafsey D."/>
            <person name="Nusbaum C."/>
            <person name="Birren B."/>
        </authorList>
    </citation>
    <scope>NUCLEOTIDE SEQUENCE</scope>
    <source>
        <strain evidence="3">9D6_DIV0238</strain>
    </source>
</reference>